<accession>A0A9X2W0V1</accession>
<dbReference type="InterPro" id="IPR002797">
    <property type="entry name" value="Polysacc_synth"/>
</dbReference>
<dbReference type="GO" id="GO:0005886">
    <property type="term" value="C:plasma membrane"/>
    <property type="evidence" value="ECO:0007669"/>
    <property type="project" value="UniProtKB-SubCell"/>
</dbReference>
<feature type="transmembrane region" description="Helical" evidence="6">
    <location>
        <begin position="412"/>
        <end position="435"/>
    </location>
</feature>
<evidence type="ECO:0000256" key="3">
    <source>
        <dbReference type="ARBA" id="ARBA00022692"/>
    </source>
</evidence>
<protein>
    <submittedName>
        <fullName evidence="7">Oligosaccharide flippase family protein</fullName>
    </submittedName>
</protein>
<dbReference type="RefSeq" id="WP_259961613.1">
    <property type="nucleotide sequence ID" value="NZ_JAOAMV010000003.1"/>
</dbReference>
<evidence type="ECO:0000313" key="7">
    <source>
        <dbReference type="EMBL" id="MCT2558741.1"/>
    </source>
</evidence>
<gene>
    <name evidence="7" type="ORF">N0B51_07085</name>
</gene>
<keyword evidence="2" id="KW-1003">Cell membrane</keyword>
<dbReference type="Pfam" id="PF01943">
    <property type="entry name" value="Polysacc_synt"/>
    <property type="match status" value="1"/>
</dbReference>
<dbReference type="Proteomes" id="UP001142648">
    <property type="component" value="Unassembled WGS sequence"/>
</dbReference>
<dbReference type="AlphaFoldDB" id="A0A9X2W0V1"/>
<feature type="transmembrane region" description="Helical" evidence="6">
    <location>
        <begin position="197"/>
        <end position="215"/>
    </location>
</feature>
<keyword evidence="4 6" id="KW-1133">Transmembrane helix</keyword>
<dbReference type="EMBL" id="JAOAMV010000003">
    <property type="protein sequence ID" value="MCT2558741.1"/>
    <property type="molecule type" value="Genomic_DNA"/>
</dbReference>
<comment type="caution">
    <text evidence="7">The sequence shown here is derived from an EMBL/GenBank/DDBJ whole genome shotgun (WGS) entry which is preliminary data.</text>
</comment>
<reference evidence="7" key="1">
    <citation type="submission" date="2022-09" db="EMBL/GenBank/DDBJ databases">
        <title>The genome sequence of Tsuneonella sp. YG55.</title>
        <authorList>
            <person name="Liu Y."/>
        </authorList>
    </citation>
    <scope>NUCLEOTIDE SEQUENCE</scope>
    <source>
        <strain evidence="7">YG55</strain>
    </source>
</reference>
<evidence type="ECO:0000256" key="4">
    <source>
        <dbReference type="ARBA" id="ARBA00022989"/>
    </source>
</evidence>
<proteinExistence type="predicted"/>
<evidence type="ECO:0000256" key="1">
    <source>
        <dbReference type="ARBA" id="ARBA00004651"/>
    </source>
</evidence>
<evidence type="ECO:0000256" key="2">
    <source>
        <dbReference type="ARBA" id="ARBA00022475"/>
    </source>
</evidence>
<evidence type="ECO:0000256" key="5">
    <source>
        <dbReference type="ARBA" id="ARBA00023136"/>
    </source>
</evidence>
<keyword evidence="8" id="KW-1185">Reference proteome</keyword>
<feature type="transmembrane region" description="Helical" evidence="6">
    <location>
        <begin position="357"/>
        <end position="381"/>
    </location>
</feature>
<sequence length="521" mass="56112">MSQSASPSETVAETVDSRRVARGLGSTILARMGAVVEIVAQPLYVLMFGLAGYGMYAVMWATVNLIENVFDLGMTSAMQRTVPKSATDAEAAEALRTALLFGVGPCVVVAALIWLYAPVLAPMLNVAVEDEHLLVPAVRTFVWTLPLWAFVEIATSALRARMVFGAEIRLRIVWEQIIRLGLASLFFLAGYGLFGLFVAHILSLIVTAALCIRLLRRYYRLDLLFRGEWWGECARHTFWAGLSILPSNIVARIFSDSPALILNQLLPGAAGARASGLFTIARKLSSVVQLVRIAFVYVMAPLTASAERTDRAQVNAIYSYAVRVIVAIAFPLAAVIAGGRYSILSLFGKQADVAQAAVVILVFGRAFEATLGISLPVLQVIAHYKHQITASLFGVVVAVLVGREVIGPLDPLTGITLAMAVGFVVMATIPLVQLLFTERLHPFDRRFPFVAAKVLAVAVLGGVVAEIATALPDEIAIPTIVVIALASIWTSLRIALPLDDRASLGKMSRHLRLVPPGTPVH</sequence>
<feature type="transmembrane region" description="Helical" evidence="6">
    <location>
        <begin position="137"/>
        <end position="160"/>
    </location>
</feature>
<feature type="transmembrane region" description="Helical" evidence="6">
    <location>
        <begin position="388"/>
        <end position="406"/>
    </location>
</feature>
<comment type="subcellular location">
    <subcellularLocation>
        <location evidence="1">Cell membrane</location>
        <topology evidence="1">Multi-pass membrane protein</topology>
    </subcellularLocation>
</comment>
<name>A0A9X2W0V1_9SPHN</name>
<feature type="transmembrane region" description="Helical" evidence="6">
    <location>
        <begin position="475"/>
        <end position="496"/>
    </location>
</feature>
<feature type="transmembrane region" description="Helical" evidence="6">
    <location>
        <begin position="172"/>
        <end position="191"/>
    </location>
</feature>
<dbReference type="InterPro" id="IPR050833">
    <property type="entry name" value="Poly_Biosynth_Transport"/>
</dbReference>
<feature type="transmembrane region" description="Helical" evidence="6">
    <location>
        <begin position="317"/>
        <end position="337"/>
    </location>
</feature>
<evidence type="ECO:0000313" key="8">
    <source>
        <dbReference type="Proteomes" id="UP001142648"/>
    </source>
</evidence>
<organism evidence="7 8">
    <name type="scientific">Tsuneonella litorea</name>
    <dbReference type="NCBI Taxonomy" id="2976475"/>
    <lineage>
        <taxon>Bacteria</taxon>
        <taxon>Pseudomonadati</taxon>
        <taxon>Pseudomonadota</taxon>
        <taxon>Alphaproteobacteria</taxon>
        <taxon>Sphingomonadales</taxon>
        <taxon>Erythrobacteraceae</taxon>
        <taxon>Tsuneonella</taxon>
    </lineage>
</organism>
<keyword evidence="3 6" id="KW-0812">Transmembrane</keyword>
<dbReference type="PANTHER" id="PTHR30250">
    <property type="entry name" value="PST FAMILY PREDICTED COLANIC ACID TRANSPORTER"/>
    <property type="match status" value="1"/>
</dbReference>
<evidence type="ECO:0000256" key="6">
    <source>
        <dbReference type="SAM" id="Phobius"/>
    </source>
</evidence>
<feature type="transmembrane region" description="Helical" evidence="6">
    <location>
        <begin position="447"/>
        <end position="469"/>
    </location>
</feature>
<dbReference type="PANTHER" id="PTHR30250:SF11">
    <property type="entry name" value="O-ANTIGEN TRANSPORTER-RELATED"/>
    <property type="match status" value="1"/>
</dbReference>
<keyword evidence="5 6" id="KW-0472">Membrane</keyword>
<feature type="transmembrane region" description="Helical" evidence="6">
    <location>
        <begin position="94"/>
        <end position="117"/>
    </location>
</feature>